<protein>
    <submittedName>
        <fullName evidence="1">Uncharacterized protein</fullName>
    </submittedName>
</protein>
<comment type="caution">
    <text evidence="1">The sequence shown here is derived from an EMBL/GenBank/DDBJ whole genome shotgun (WGS) entry which is preliminary data.</text>
</comment>
<accession>A0A9P6B4Q8</accession>
<gene>
    <name evidence="1" type="ORF">BS47DRAFT_525654</name>
</gene>
<dbReference type="AlphaFoldDB" id="A0A9P6B4Q8"/>
<sequence>MIKFLRTHPPTVSPYCLFGALAWIVSVRPGLHPFLRPPPSTPENMEICQTTTATTPLHEDALDTWMSTMTRYAFAANWCCVDQKSERFRRQMSLILEQMGIIEDERVVC</sequence>
<organism evidence="1 2">
    <name type="scientific">Hydnum rufescens UP504</name>
    <dbReference type="NCBI Taxonomy" id="1448309"/>
    <lineage>
        <taxon>Eukaryota</taxon>
        <taxon>Fungi</taxon>
        <taxon>Dikarya</taxon>
        <taxon>Basidiomycota</taxon>
        <taxon>Agaricomycotina</taxon>
        <taxon>Agaricomycetes</taxon>
        <taxon>Cantharellales</taxon>
        <taxon>Hydnaceae</taxon>
        <taxon>Hydnum</taxon>
    </lineage>
</organism>
<proteinExistence type="predicted"/>
<evidence type="ECO:0000313" key="1">
    <source>
        <dbReference type="EMBL" id="KAF9517367.1"/>
    </source>
</evidence>
<dbReference type="Proteomes" id="UP000886523">
    <property type="component" value="Unassembled WGS sequence"/>
</dbReference>
<keyword evidence="2" id="KW-1185">Reference proteome</keyword>
<name>A0A9P6B4Q8_9AGAM</name>
<evidence type="ECO:0000313" key="2">
    <source>
        <dbReference type="Proteomes" id="UP000886523"/>
    </source>
</evidence>
<reference evidence="1" key="1">
    <citation type="journal article" date="2020" name="Nat. Commun.">
        <title>Large-scale genome sequencing of mycorrhizal fungi provides insights into the early evolution of symbiotic traits.</title>
        <authorList>
            <person name="Miyauchi S."/>
            <person name="Kiss E."/>
            <person name="Kuo A."/>
            <person name="Drula E."/>
            <person name="Kohler A."/>
            <person name="Sanchez-Garcia M."/>
            <person name="Morin E."/>
            <person name="Andreopoulos B."/>
            <person name="Barry K.W."/>
            <person name="Bonito G."/>
            <person name="Buee M."/>
            <person name="Carver A."/>
            <person name="Chen C."/>
            <person name="Cichocki N."/>
            <person name="Clum A."/>
            <person name="Culley D."/>
            <person name="Crous P.W."/>
            <person name="Fauchery L."/>
            <person name="Girlanda M."/>
            <person name="Hayes R.D."/>
            <person name="Keri Z."/>
            <person name="LaButti K."/>
            <person name="Lipzen A."/>
            <person name="Lombard V."/>
            <person name="Magnuson J."/>
            <person name="Maillard F."/>
            <person name="Murat C."/>
            <person name="Nolan M."/>
            <person name="Ohm R.A."/>
            <person name="Pangilinan J."/>
            <person name="Pereira M.F."/>
            <person name="Perotto S."/>
            <person name="Peter M."/>
            <person name="Pfister S."/>
            <person name="Riley R."/>
            <person name="Sitrit Y."/>
            <person name="Stielow J.B."/>
            <person name="Szollosi G."/>
            <person name="Zifcakova L."/>
            <person name="Stursova M."/>
            <person name="Spatafora J.W."/>
            <person name="Tedersoo L."/>
            <person name="Vaario L.M."/>
            <person name="Yamada A."/>
            <person name="Yan M."/>
            <person name="Wang P."/>
            <person name="Xu J."/>
            <person name="Bruns T."/>
            <person name="Baldrian P."/>
            <person name="Vilgalys R."/>
            <person name="Dunand C."/>
            <person name="Henrissat B."/>
            <person name="Grigoriev I.V."/>
            <person name="Hibbett D."/>
            <person name="Nagy L.G."/>
            <person name="Martin F.M."/>
        </authorList>
    </citation>
    <scope>NUCLEOTIDE SEQUENCE</scope>
    <source>
        <strain evidence="1">UP504</strain>
    </source>
</reference>
<dbReference type="EMBL" id="MU128932">
    <property type="protein sequence ID" value="KAF9517367.1"/>
    <property type="molecule type" value="Genomic_DNA"/>
</dbReference>